<keyword evidence="3" id="KW-0808">Transferase</keyword>
<dbReference type="OrthoDB" id="619536at2759"/>
<comment type="catalytic activity">
    <reaction evidence="6">
        <text>a long chain fatty alcohol + a fatty acyl-CoA = a long-chain alcohol wax ester + CoA</text>
        <dbReference type="Rhea" id="RHEA:38443"/>
        <dbReference type="ChEBI" id="CHEBI:17135"/>
        <dbReference type="ChEBI" id="CHEBI:57287"/>
        <dbReference type="ChEBI" id="CHEBI:77636"/>
        <dbReference type="ChEBI" id="CHEBI:235323"/>
        <dbReference type="EC" id="2.3.1.75"/>
    </reaction>
</comment>
<dbReference type="Pfam" id="PF06974">
    <property type="entry name" value="WS_DGAT_C"/>
    <property type="match status" value="1"/>
</dbReference>
<keyword evidence="8" id="KW-1133">Transmembrane helix</keyword>
<evidence type="ECO:0000256" key="4">
    <source>
        <dbReference type="ARBA" id="ARBA00023315"/>
    </source>
</evidence>
<feature type="non-terminal residue" evidence="11">
    <location>
        <position position="1"/>
    </location>
</feature>
<dbReference type="GeneID" id="25911353"/>
<evidence type="ECO:0000256" key="8">
    <source>
        <dbReference type="SAM" id="Phobius"/>
    </source>
</evidence>
<evidence type="ECO:0000313" key="11">
    <source>
        <dbReference type="EMBL" id="KNC76662.1"/>
    </source>
</evidence>
<keyword evidence="4" id="KW-0012">Acyltransferase</keyword>
<dbReference type="EMBL" id="KQ243010">
    <property type="protein sequence ID" value="KNC76662.1"/>
    <property type="molecule type" value="Genomic_DNA"/>
</dbReference>
<organism evidence="11 12">
    <name type="scientific">Sphaeroforma arctica JP610</name>
    <dbReference type="NCBI Taxonomy" id="667725"/>
    <lineage>
        <taxon>Eukaryota</taxon>
        <taxon>Ichthyosporea</taxon>
        <taxon>Ichthyophonida</taxon>
        <taxon>Sphaeroforma</taxon>
    </lineage>
</organism>
<comment type="catalytic activity">
    <reaction evidence="7">
        <text>an acyl-CoA + a 1,2-diacyl-sn-glycerol = a triacyl-sn-glycerol + CoA</text>
        <dbReference type="Rhea" id="RHEA:10868"/>
        <dbReference type="ChEBI" id="CHEBI:17815"/>
        <dbReference type="ChEBI" id="CHEBI:57287"/>
        <dbReference type="ChEBI" id="CHEBI:58342"/>
        <dbReference type="ChEBI" id="CHEBI:64615"/>
        <dbReference type="EC" id="2.3.1.20"/>
    </reaction>
</comment>
<gene>
    <name evidence="11" type="ORF">SARC_10849</name>
</gene>
<dbReference type="InterPro" id="IPR004255">
    <property type="entry name" value="O-acyltransferase_WSD1_N"/>
</dbReference>
<reference evidence="11 12" key="1">
    <citation type="submission" date="2011-02" db="EMBL/GenBank/DDBJ databases">
        <title>The Genome Sequence of Sphaeroforma arctica JP610.</title>
        <authorList>
            <consortium name="The Broad Institute Genome Sequencing Platform"/>
            <person name="Russ C."/>
            <person name="Cuomo C."/>
            <person name="Young S.K."/>
            <person name="Zeng Q."/>
            <person name="Gargeya S."/>
            <person name="Alvarado L."/>
            <person name="Berlin A."/>
            <person name="Chapman S.B."/>
            <person name="Chen Z."/>
            <person name="Freedman E."/>
            <person name="Gellesch M."/>
            <person name="Goldberg J."/>
            <person name="Griggs A."/>
            <person name="Gujja S."/>
            <person name="Heilman E."/>
            <person name="Heiman D."/>
            <person name="Howarth C."/>
            <person name="Mehta T."/>
            <person name="Neiman D."/>
            <person name="Pearson M."/>
            <person name="Roberts A."/>
            <person name="Saif S."/>
            <person name="Shea T."/>
            <person name="Shenoy N."/>
            <person name="Sisk P."/>
            <person name="Stolte C."/>
            <person name="Sykes S."/>
            <person name="White J."/>
            <person name="Yandava C."/>
            <person name="Burger G."/>
            <person name="Gray M.W."/>
            <person name="Holland P.W.H."/>
            <person name="King N."/>
            <person name="Lang F.B.F."/>
            <person name="Roger A.J."/>
            <person name="Ruiz-Trillo I."/>
            <person name="Haas B."/>
            <person name="Nusbaum C."/>
            <person name="Birren B."/>
        </authorList>
    </citation>
    <scope>NUCLEOTIDE SEQUENCE [LARGE SCALE GENOMIC DNA]</scope>
    <source>
        <strain evidence="11 12">JP610</strain>
    </source>
</reference>
<evidence type="ECO:0000256" key="2">
    <source>
        <dbReference type="ARBA" id="ARBA00005189"/>
    </source>
</evidence>
<dbReference type="Proteomes" id="UP000054560">
    <property type="component" value="Unassembled WGS sequence"/>
</dbReference>
<sequence length="336" mass="37068">THHCIADGASLSIMLSTMTDPTPELKKLQAMTYLKKPVNHNRGISGALERFWGTLLLALYYLWGFITVNLKYAISFASPELKTQLKNPLVGERSHAWTKTTTVADVKLVGKAFEGTVNDVMTTAISGALRRYLLDGDQWTADQLRPLHLASPVNVRTPDDYDADYILRNMFGFVITTSPIDEADPIERLKIIRKNMLAIKRSPEQTLAYRSALLLARASASFQQRVMRFTNQYISYVCTNVAGPNIPMLMTGVPVVYGLGVVPPPPTVGLGFAIWSYYGMLRTAATVDIGTGVDGWKLCKYLDEELDFMISLAKDKLAADALAGPKATNAGEKKTQ</sequence>
<keyword evidence="8" id="KW-0812">Transmembrane</keyword>
<dbReference type="InterPro" id="IPR009721">
    <property type="entry name" value="O-acyltransferase_WSD1_C"/>
</dbReference>
<proteinExistence type="inferred from homology"/>
<dbReference type="PANTHER" id="PTHR31650">
    <property type="entry name" value="O-ACYLTRANSFERASE (WSD1-LIKE) FAMILY PROTEIN"/>
    <property type="match status" value="1"/>
</dbReference>
<evidence type="ECO:0000256" key="5">
    <source>
        <dbReference type="ARBA" id="ARBA00024360"/>
    </source>
</evidence>
<comment type="pathway">
    <text evidence="1">Glycerolipid metabolism; triacylglycerol biosynthesis.</text>
</comment>
<feature type="domain" description="O-acyltransferase WSD1 C-terminal" evidence="10">
    <location>
        <begin position="169"/>
        <end position="307"/>
    </location>
</feature>
<keyword evidence="8" id="KW-0472">Membrane</keyword>
<dbReference type="PANTHER" id="PTHR31650:SF1">
    <property type="entry name" value="WAX ESTER SYNTHASE_DIACYLGLYCEROL ACYLTRANSFERASE 4-RELATED"/>
    <property type="match status" value="1"/>
</dbReference>
<dbReference type="GO" id="GO:0047196">
    <property type="term" value="F:long-chain-alcohol O-fatty-acyltransferase activity"/>
    <property type="evidence" value="ECO:0007669"/>
    <property type="project" value="UniProtKB-EC"/>
</dbReference>
<evidence type="ECO:0000259" key="10">
    <source>
        <dbReference type="Pfam" id="PF06974"/>
    </source>
</evidence>
<dbReference type="RefSeq" id="XP_014150564.1">
    <property type="nucleotide sequence ID" value="XM_014295089.1"/>
</dbReference>
<evidence type="ECO:0000256" key="1">
    <source>
        <dbReference type="ARBA" id="ARBA00004771"/>
    </source>
</evidence>
<name>A0A0L0FIQ7_9EUKA</name>
<dbReference type="Pfam" id="PF03007">
    <property type="entry name" value="WS_DGAT_cat"/>
    <property type="match status" value="1"/>
</dbReference>
<keyword evidence="12" id="KW-1185">Reference proteome</keyword>
<dbReference type="STRING" id="667725.A0A0L0FIQ7"/>
<dbReference type="InterPro" id="IPR045034">
    <property type="entry name" value="O-acyltransferase_WSD1-like"/>
</dbReference>
<dbReference type="GO" id="GO:0005886">
    <property type="term" value="C:plasma membrane"/>
    <property type="evidence" value="ECO:0007669"/>
    <property type="project" value="TreeGrafter"/>
</dbReference>
<evidence type="ECO:0000256" key="7">
    <source>
        <dbReference type="ARBA" id="ARBA00048109"/>
    </source>
</evidence>
<dbReference type="UniPathway" id="UPA00282"/>
<accession>A0A0L0FIQ7</accession>
<feature type="domain" description="O-acyltransferase WSD1-like N-terminal" evidence="9">
    <location>
        <begin position="2"/>
        <end position="121"/>
    </location>
</feature>
<evidence type="ECO:0000256" key="3">
    <source>
        <dbReference type="ARBA" id="ARBA00022679"/>
    </source>
</evidence>
<dbReference type="AlphaFoldDB" id="A0A0L0FIQ7"/>
<comment type="pathway">
    <text evidence="2">Lipid metabolism.</text>
</comment>
<evidence type="ECO:0000313" key="12">
    <source>
        <dbReference type="Proteomes" id="UP000054560"/>
    </source>
</evidence>
<dbReference type="GO" id="GO:0004144">
    <property type="term" value="F:diacylglycerol O-acyltransferase activity"/>
    <property type="evidence" value="ECO:0007669"/>
    <property type="project" value="UniProtKB-EC"/>
</dbReference>
<comment type="similarity">
    <text evidence="5">In the N-terminal section; belongs to the long-chain O-acyltransferase family.</text>
</comment>
<evidence type="ECO:0000259" key="9">
    <source>
        <dbReference type="Pfam" id="PF03007"/>
    </source>
</evidence>
<evidence type="ECO:0000256" key="6">
    <source>
        <dbReference type="ARBA" id="ARBA00047604"/>
    </source>
</evidence>
<protein>
    <submittedName>
        <fullName evidence="11">Uncharacterized protein</fullName>
    </submittedName>
</protein>
<feature type="transmembrane region" description="Helical" evidence="8">
    <location>
        <begin position="51"/>
        <end position="74"/>
    </location>
</feature>
<dbReference type="GO" id="GO:0019432">
    <property type="term" value="P:triglyceride biosynthetic process"/>
    <property type="evidence" value="ECO:0007669"/>
    <property type="project" value="UniProtKB-UniPathway"/>
</dbReference>